<feature type="region of interest" description="Disordered" evidence="1">
    <location>
        <begin position="69"/>
        <end position="136"/>
    </location>
</feature>
<dbReference type="PANTHER" id="PTHR47336">
    <property type="entry name" value="TRANSCRIPTION FACTOR HMS1-RELATED"/>
    <property type="match status" value="1"/>
</dbReference>
<dbReference type="PANTHER" id="PTHR47336:SF2">
    <property type="entry name" value="TRANSCRIPTION FACTOR HMS1-RELATED"/>
    <property type="match status" value="1"/>
</dbReference>
<dbReference type="SUPFAM" id="SSF47459">
    <property type="entry name" value="HLH, helix-loop-helix DNA-binding domain"/>
    <property type="match status" value="1"/>
</dbReference>
<feature type="compositionally biased region" description="Low complexity" evidence="1">
    <location>
        <begin position="231"/>
        <end position="249"/>
    </location>
</feature>
<feature type="region of interest" description="Disordered" evidence="1">
    <location>
        <begin position="439"/>
        <end position="549"/>
    </location>
</feature>
<gene>
    <name evidence="3" type="ORF">NP233_g3344</name>
</gene>
<dbReference type="EMBL" id="JANIEX010000159">
    <property type="protein sequence ID" value="KAJ3572040.1"/>
    <property type="molecule type" value="Genomic_DNA"/>
</dbReference>
<feature type="domain" description="BHLH" evidence="2">
    <location>
        <begin position="286"/>
        <end position="400"/>
    </location>
</feature>
<sequence>MDFNMASGMLDMDLDMALTGSGIEPSALHLGDRLGYPAEFDDPFQFASSASPADILAAQFPFTFNGGDTLMDTTSNSGLETPNTKPRRLSVTSSSSSSGPSFSPLPESIPSPGYLSPGGGYTSDSTHHSSAASFTNSETSLDQASFIEQTAVTATDAAQSSQPTTSSPAIVAASDFSANPAAELAQRVRQSAGVMLAVPMNGNGTPFQTGQLFPTASALQTKLPIPRLQRPATSSPKSSTPSATSSAASTPPPSTPPPSSAVSNDPSTSVPASTASSAAQAINAARPKTSHTTIERRYRTNLNARIQSLRMAVPALRVLEDRDAGSSKKIKKNLKSGVLVKSANGAAPLGGGAGYPGAPLNPYGEVDVIDERGFVDGVKVARKCSKANVLGKAVEYIRVLKRRELRLRAEQDGLKALVCGLVGGPALLREWEREWRDRFGGEERDEVPADGGEGDDEGDDEDDEDDDDEDGEGAGKKRKRAKVEKDLLPIPKKEPKPTNIALLDGQPEKRKRGRPRKTPLPAPSGQPAAAAASTPASVPRSTTSTTTPTIPSRCLRSILLLQLAPYLDQLSPRRSPESRSCAVTISCTARLCSRDRVAIHPACGSVNGVGDMARLGADCPSRDHGFVGDSESVEKEKKVEMIVLGRDAVPSFTSALSLYRSLPSSISLITRALFLYTLASSSSTSALVKPLLRARANAFWSSAPRSRKVDQVVLSSTLEEVYAILPQVTLTKDLNIADAIAECLIKRNLGDVLGKWFVREVNSKDKKVAEESSEDLEAMLEAAKALGGEVAVLARNVERIRSSRSESSSPTNSSPVVWKAVVSGDNLSEEEDSDESDDSSLSASIDSLDDEEFDDEVEDIQAPSTILRALVLYRSLFSSSSSSPSSAPVMGLGLLSPPPPMISVEPPTPTIPTPVRRRATTSSAPSTLSSSPSSSSSTKSSLASTEQQKKDVCTTKTFG</sequence>
<name>A0AAD5VXD5_9AGAR</name>
<feature type="region of interest" description="Disordered" evidence="1">
    <location>
        <begin position="880"/>
        <end position="959"/>
    </location>
</feature>
<evidence type="ECO:0000313" key="3">
    <source>
        <dbReference type="EMBL" id="KAJ3572040.1"/>
    </source>
</evidence>
<feature type="region of interest" description="Disordered" evidence="1">
    <location>
        <begin position="228"/>
        <end position="297"/>
    </location>
</feature>
<dbReference type="InterPro" id="IPR011598">
    <property type="entry name" value="bHLH_dom"/>
</dbReference>
<feature type="compositionally biased region" description="Low complexity" evidence="1">
    <location>
        <begin position="267"/>
        <end position="285"/>
    </location>
</feature>
<comment type="caution">
    <text evidence="3">The sequence shown here is derived from an EMBL/GenBank/DDBJ whole genome shotgun (WGS) entry which is preliminary data.</text>
</comment>
<evidence type="ECO:0000256" key="1">
    <source>
        <dbReference type="SAM" id="MobiDB-lite"/>
    </source>
</evidence>
<dbReference type="AlphaFoldDB" id="A0AAD5VXD5"/>
<feature type="compositionally biased region" description="Low complexity" evidence="1">
    <location>
        <begin position="525"/>
        <end position="549"/>
    </location>
</feature>
<dbReference type="SMART" id="SM00353">
    <property type="entry name" value="HLH"/>
    <property type="match status" value="1"/>
</dbReference>
<evidence type="ECO:0000313" key="4">
    <source>
        <dbReference type="Proteomes" id="UP001213000"/>
    </source>
</evidence>
<dbReference type="InterPro" id="IPR036638">
    <property type="entry name" value="HLH_DNA-bd_sf"/>
</dbReference>
<dbReference type="GO" id="GO:0046983">
    <property type="term" value="F:protein dimerization activity"/>
    <property type="evidence" value="ECO:0007669"/>
    <property type="project" value="InterPro"/>
</dbReference>
<feature type="compositionally biased region" description="Low complexity" evidence="1">
    <location>
        <begin position="90"/>
        <end position="115"/>
    </location>
</feature>
<protein>
    <recommendedName>
        <fullName evidence="2">BHLH domain-containing protein</fullName>
    </recommendedName>
</protein>
<feature type="compositionally biased region" description="Pro residues" evidence="1">
    <location>
        <begin position="250"/>
        <end position="259"/>
    </location>
</feature>
<feature type="compositionally biased region" description="Acidic residues" evidence="1">
    <location>
        <begin position="452"/>
        <end position="472"/>
    </location>
</feature>
<dbReference type="Proteomes" id="UP001213000">
    <property type="component" value="Unassembled WGS sequence"/>
</dbReference>
<feature type="compositionally biased region" description="Low complexity" evidence="1">
    <location>
        <begin position="122"/>
        <end position="133"/>
    </location>
</feature>
<keyword evidence="4" id="KW-1185">Reference proteome</keyword>
<reference evidence="3" key="1">
    <citation type="submission" date="2022-07" db="EMBL/GenBank/DDBJ databases">
        <title>Genome Sequence of Leucocoprinus birnbaumii.</title>
        <authorList>
            <person name="Buettner E."/>
        </authorList>
    </citation>
    <scope>NUCLEOTIDE SEQUENCE</scope>
    <source>
        <strain evidence="3">VT141</strain>
    </source>
</reference>
<feature type="compositionally biased region" description="Pro residues" evidence="1">
    <location>
        <begin position="896"/>
        <end position="912"/>
    </location>
</feature>
<dbReference type="InterPro" id="IPR052099">
    <property type="entry name" value="Regulatory_TF_Diverse"/>
</dbReference>
<evidence type="ECO:0000259" key="2">
    <source>
        <dbReference type="PROSITE" id="PS50888"/>
    </source>
</evidence>
<feature type="compositionally biased region" description="Polar residues" evidence="1">
    <location>
        <begin position="71"/>
        <end position="84"/>
    </location>
</feature>
<proteinExistence type="predicted"/>
<dbReference type="PROSITE" id="PS50888">
    <property type="entry name" value="BHLH"/>
    <property type="match status" value="1"/>
</dbReference>
<dbReference type="Gene3D" id="4.10.280.10">
    <property type="entry name" value="Helix-loop-helix DNA-binding domain"/>
    <property type="match status" value="1"/>
</dbReference>
<organism evidence="3 4">
    <name type="scientific">Leucocoprinus birnbaumii</name>
    <dbReference type="NCBI Taxonomy" id="56174"/>
    <lineage>
        <taxon>Eukaryota</taxon>
        <taxon>Fungi</taxon>
        <taxon>Dikarya</taxon>
        <taxon>Basidiomycota</taxon>
        <taxon>Agaricomycotina</taxon>
        <taxon>Agaricomycetes</taxon>
        <taxon>Agaricomycetidae</taxon>
        <taxon>Agaricales</taxon>
        <taxon>Agaricineae</taxon>
        <taxon>Agaricaceae</taxon>
        <taxon>Leucocoprinus</taxon>
    </lineage>
</organism>
<feature type="compositionally biased region" description="Low complexity" evidence="1">
    <location>
        <begin position="920"/>
        <end position="945"/>
    </location>
</feature>
<accession>A0AAD5VXD5</accession>
<feature type="compositionally biased region" description="Basic and acidic residues" evidence="1">
    <location>
        <begin position="483"/>
        <end position="496"/>
    </location>
</feature>